<sequence length="197" mass="21503">MPRCNQDFETFRNELNCNEFFVCVNHKPVKFKCPSDLAYSQTLGVCDYANLVDCSSTSTGSITAAVPAAPSPTTGAPAQVPSSSYKPIFAQRPVPPELINLPSTFPSSIAQQINKIPDSSFTDNRINQPIVPVGPEDVKAPEFQFKPKITDGNAIFMQNSVYNSQNFATPVAVMSPQDAVRFLKFKEFTEGSSQPSN</sequence>
<name>A0A9N9QTW5_9NEOP</name>
<dbReference type="EMBL" id="OU893341">
    <property type="protein sequence ID" value="CAG9783223.1"/>
    <property type="molecule type" value="Genomic_DNA"/>
</dbReference>
<organism evidence="2 3">
    <name type="scientific">Diatraea saccharalis</name>
    <name type="common">sugarcane borer</name>
    <dbReference type="NCBI Taxonomy" id="40085"/>
    <lineage>
        <taxon>Eukaryota</taxon>
        <taxon>Metazoa</taxon>
        <taxon>Ecdysozoa</taxon>
        <taxon>Arthropoda</taxon>
        <taxon>Hexapoda</taxon>
        <taxon>Insecta</taxon>
        <taxon>Pterygota</taxon>
        <taxon>Neoptera</taxon>
        <taxon>Endopterygota</taxon>
        <taxon>Lepidoptera</taxon>
        <taxon>Glossata</taxon>
        <taxon>Ditrysia</taxon>
        <taxon>Pyraloidea</taxon>
        <taxon>Crambidae</taxon>
        <taxon>Crambinae</taxon>
        <taxon>Diatraea</taxon>
    </lineage>
</organism>
<dbReference type="OrthoDB" id="8197172at2759"/>
<reference evidence="2" key="2">
    <citation type="submission" date="2022-10" db="EMBL/GenBank/DDBJ databases">
        <authorList>
            <consortium name="ENA_rothamsted_submissions"/>
            <consortium name="culmorum"/>
            <person name="King R."/>
        </authorList>
    </citation>
    <scope>NUCLEOTIDE SEQUENCE</scope>
</reference>
<dbReference type="InterPro" id="IPR002557">
    <property type="entry name" value="Chitin-bd_dom"/>
</dbReference>
<dbReference type="SUPFAM" id="SSF57625">
    <property type="entry name" value="Invertebrate chitin-binding proteins"/>
    <property type="match status" value="1"/>
</dbReference>
<feature type="domain" description="Chitin-binding type-2" evidence="1">
    <location>
        <begin position="1"/>
        <end position="56"/>
    </location>
</feature>
<dbReference type="GO" id="GO:0008061">
    <property type="term" value="F:chitin binding"/>
    <property type="evidence" value="ECO:0007669"/>
    <property type="project" value="InterPro"/>
</dbReference>
<keyword evidence="3" id="KW-1185">Reference proteome</keyword>
<accession>A0A9N9QTW5</accession>
<dbReference type="Pfam" id="PF01607">
    <property type="entry name" value="CBM_14"/>
    <property type="match status" value="1"/>
</dbReference>
<dbReference type="Proteomes" id="UP001153714">
    <property type="component" value="Chromosome 10"/>
</dbReference>
<proteinExistence type="predicted"/>
<evidence type="ECO:0000313" key="2">
    <source>
        <dbReference type="EMBL" id="CAG9783223.1"/>
    </source>
</evidence>
<dbReference type="PROSITE" id="PS50940">
    <property type="entry name" value="CHIT_BIND_II"/>
    <property type="match status" value="1"/>
</dbReference>
<dbReference type="AlphaFoldDB" id="A0A9N9QTW5"/>
<protein>
    <recommendedName>
        <fullName evidence="1">Chitin-binding type-2 domain-containing protein</fullName>
    </recommendedName>
</protein>
<dbReference type="SMART" id="SM00494">
    <property type="entry name" value="ChtBD2"/>
    <property type="match status" value="1"/>
</dbReference>
<dbReference type="Gene3D" id="2.170.140.10">
    <property type="entry name" value="Chitin binding domain"/>
    <property type="match status" value="1"/>
</dbReference>
<reference evidence="2" key="1">
    <citation type="submission" date="2021-12" db="EMBL/GenBank/DDBJ databases">
        <authorList>
            <person name="King R."/>
        </authorList>
    </citation>
    <scope>NUCLEOTIDE SEQUENCE</scope>
</reference>
<evidence type="ECO:0000313" key="3">
    <source>
        <dbReference type="Proteomes" id="UP001153714"/>
    </source>
</evidence>
<dbReference type="GO" id="GO:0005576">
    <property type="term" value="C:extracellular region"/>
    <property type="evidence" value="ECO:0007669"/>
    <property type="project" value="InterPro"/>
</dbReference>
<gene>
    <name evidence="2" type="ORF">DIATSA_LOCUS1413</name>
</gene>
<evidence type="ECO:0000259" key="1">
    <source>
        <dbReference type="PROSITE" id="PS50940"/>
    </source>
</evidence>
<dbReference type="InterPro" id="IPR036508">
    <property type="entry name" value="Chitin-bd_dom_sf"/>
</dbReference>